<reference evidence="2" key="1">
    <citation type="submission" date="2020-03" db="EMBL/GenBank/DDBJ databases">
        <title>Spirochaetal bacteria isolated from arthropods constitute a novel genus Entomospira genus novum within the order Spirochaetales.</title>
        <authorList>
            <person name="Grana-Miraglia L."/>
            <person name="Sikutova S."/>
            <person name="Fingerle V."/>
            <person name="Sing A."/>
            <person name="Castillo-Ramirez S."/>
            <person name="Margos G."/>
            <person name="Rudolf I."/>
        </authorList>
    </citation>
    <scope>NUCLEOTIDE SEQUENCE</scope>
    <source>
        <strain evidence="2">BR208</strain>
    </source>
</reference>
<dbReference type="AlphaFoldDB" id="A0A968GGE9"/>
<evidence type="ECO:0000313" key="2">
    <source>
        <dbReference type="EMBL" id="NIZ47351.1"/>
    </source>
</evidence>
<dbReference type="EMBL" id="JAATLK010000001">
    <property type="protein sequence ID" value="NIZ47351.1"/>
    <property type="molecule type" value="Genomic_DNA"/>
</dbReference>
<evidence type="ECO:0000313" key="3">
    <source>
        <dbReference type="Proteomes" id="UP000752013"/>
    </source>
</evidence>
<keyword evidence="3" id="KW-1185">Reference proteome</keyword>
<proteinExistence type="predicted"/>
<name>A0A968GGE9_9SPIO</name>
<protein>
    <submittedName>
        <fullName evidence="2">Uncharacterized protein</fullName>
    </submittedName>
</protein>
<gene>
    <name evidence="2" type="ORF">HCT46_05425</name>
</gene>
<evidence type="ECO:0000256" key="1">
    <source>
        <dbReference type="SAM" id="Coils"/>
    </source>
</evidence>
<comment type="caution">
    <text evidence="2">The sequence shown here is derived from an EMBL/GenBank/DDBJ whole genome shotgun (WGS) entry which is preliminary data.</text>
</comment>
<keyword evidence="1" id="KW-0175">Coiled coil</keyword>
<dbReference type="Proteomes" id="UP000752013">
    <property type="component" value="Unassembled WGS sequence"/>
</dbReference>
<organism evidence="2 3">
    <name type="scientific">Entomospira nematocerorum</name>
    <dbReference type="NCBI Taxonomy" id="2719987"/>
    <lineage>
        <taxon>Bacteria</taxon>
        <taxon>Pseudomonadati</taxon>
        <taxon>Spirochaetota</taxon>
        <taxon>Spirochaetia</taxon>
        <taxon>Spirochaetales</taxon>
        <taxon>Spirochaetaceae</taxon>
        <taxon>Entomospira</taxon>
    </lineage>
</organism>
<accession>A0A968GGE9</accession>
<feature type="coiled-coil region" evidence="1">
    <location>
        <begin position="72"/>
        <end position="122"/>
    </location>
</feature>
<dbReference type="RefSeq" id="WP_167703766.1">
    <property type="nucleotide sequence ID" value="NZ_CP118168.1"/>
</dbReference>
<sequence length="157" mass="18733">MQKNINYEDNLFFIIAQIEQLTRLADLQLDGNFLCDKYILDINFFHRTLMKFEDSIIQNRKLIYYQPYLQLIRRARSALEVLLEKMQESHKELAQQLQNKLNDELSELIHEQRTRIDILLNKLQQDGSSSLNENETIGIEELELLLQDDFDEKNQDS</sequence>